<feature type="domain" description="DUF1664" evidence="1">
    <location>
        <begin position="88"/>
        <end position="203"/>
    </location>
</feature>
<proteinExistence type="predicted"/>
<dbReference type="OrthoDB" id="544175at2759"/>
<dbReference type="PANTHER" id="PTHR46667">
    <property type="entry name" value="OS05G0182700 PROTEIN"/>
    <property type="match status" value="1"/>
</dbReference>
<keyword evidence="3" id="KW-1185">Reference proteome</keyword>
<dbReference type="AlphaFoldDB" id="A0A314YLK8"/>
<name>A0A314YLK8_PRUYE</name>
<dbReference type="EMBL" id="PJQY01000686">
    <property type="protein sequence ID" value="PQQ08682.1"/>
    <property type="molecule type" value="Genomic_DNA"/>
</dbReference>
<evidence type="ECO:0000313" key="3">
    <source>
        <dbReference type="Proteomes" id="UP000250321"/>
    </source>
</evidence>
<dbReference type="Pfam" id="PF07889">
    <property type="entry name" value="DUF1664"/>
    <property type="match status" value="1"/>
</dbReference>
<accession>A0A314YLK8</accession>
<organism evidence="2 3">
    <name type="scientific">Prunus yedoensis var. nudiflora</name>
    <dbReference type="NCBI Taxonomy" id="2094558"/>
    <lineage>
        <taxon>Eukaryota</taxon>
        <taxon>Viridiplantae</taxon>
        <taxon>Streptophyta</taxon>
        <taxon>Embryophyta</taxon>
        <taxon>Tracheophyta</taxon>
        <taxon>Spermatophyta</taxon>
        <taxon>Magnoliopsida</taxon>
        <taxon>eudicotyledons</taxon>
        <taxon>Gunneridae</taxon>
        <taxon>Pentapetalae</taxon>
        <taxon>rosids</taxon>
        <taxon>fabids</taxon>
        <taxon>Rosales</taxon>
        <taxon>Rosaceae</taxon>
        <taxon>Amygdaloideae</taxon>
        <taxon>Amygdaleae</taxon>
        <taxon>Prunus</taxon>
    </lineage>
</organism>
<protein>
    <recommendedName>
        <fullName evidence="1">DUF1664 domain-containing protein</fullName>
    </recommendedName>
</protein>
<gene>
    <name evidence="2" type="ORF">Pyn_14569</name>
</gene>
<evidence type="ECO:0000259" key="1">
    <source>
        <dbReference type="Pfam" id="PF07889"/>
    </source>
</evidence>
<dbReference type="InterPro" id="IPR012458">
    <property type="entry name" value="DUF1664"/>
</dbReference>
<sequence>MAMQSGIGFSKILILAGAGYTSTILLKNGKLSDLIGELQSLLNGTGEQSEGDFDAIASQVRRLAAEVRQLGSSRQITVLNGNGSQIGLTSLIMPAATLGALGYGSKLSDLMYVTKRSMTAAVSNLHKHLESVTEAIANTKKHLTQRVQNLDDKLLEQKEISKSILENVGDTKGSIEELYVTVTELQSALTGLDYKLGSISEKQDVSNLGLFYLVNFVEGKQVEMPQQGLKEIADSLSGTLNNSTNAILQDDIEGPGMKPRNLLRSVSTKC</sequence>
<dbReference type="PANTHER" id="PTHR46667:SF6">
    <property type="entry name" value="OS01G0185100 PROTEIN"/>
    <property type="match status" value="1"/>
</dbReference>
<reference evidence="2 3" key="1">
    <citation type="submission" date="2018-02" db="EMBL/GenBank/DDBJ databases">
        <title>Draft genome of wild Prunus yedoensis var. nudiflora.</title>
        <authorList>
            <person name="Baek S."/>
            <person name="Kim J.-H."/>
            <person name="Choi K."/>
            <person name="Kim G.-B."/>
            <person name="Cho A."/>
            <person name="Jang H."/>
            <person name="Shin C.-H."/>
            <person name="Yu H.-J."/>
            <person name="Mun J.-H."/>
        </authorList>
    </citation>
    <scope>NUCLEOTIDE SEQUENCE [LARGE SCALE GENOMIC DNA]</scope>
    <source>
        <strain evidence="3">cv. Jeju island</strain>
        <tissue evidence="2">Leaf</tissue>
    </source>
</reference>
<comment type="caution">
    <text evidence="2">The sequence shown here is derived from an EMBL/GenBank/DDBJ whole genome shotgun (WGS) entry which is preliminary data.</text>
</comment>
<evidence type="ECO:0000313" key="2">
    <source>
        <dbReference type="EMBL" id="PQQ08682.1"/>
    </source>
</evidence>
<dbReference type="Proteomes" id="UP000250321">
    <property type="component" value="Unassembled WGS sequence"/>
</dbReference>